<dbReference type="RefSeq" id="WP_248683563.1">
    <property type="nucleotide sequence ID" value="NZ_JALPRY010000015.1"/>
</dbReference>
<keyword evidence="3" id="KW-1185">Reference proteome</keyword>
<evidence type="ECO:0000256" key="1">
    <source>
        <dbReference type="SAM" id="SignalP"/>
    </source>
</evidence>
<gene>
    <name evidence="2" type="ORF">M0654_13375</name>
</gene>
<dbReference type="EMBL" id="JALPRY010000015">
    <property type="protein sequence ID" value="MCK8780973.1"/>
    <property type="molecule type" value="Genomic_DNA"/>
</dbReference>
<feature type="chain" id="PRO_5047489584" evidence="1">
    <location>
        <begin position="26"/>
        <end position="160"/>
    </location>
</feature>
<reference evidence="2 3" key="1">
    <citation type="submission" date="2022-04" db="EMBL/GenBank/DDBJ databases">
        <title>Rhizobium coralii sp. nov., isolated from coral Turbinaria peltata.</title>
        <authorList>
            <person name="Sun H."/>
        </authorList>
    </citation>
    <scope>NUCLEOTIDE SEQUENCE [LARGE SCALE GENOMIC DNA]</scope>
    <source>
        <strain evidence="2 3">NTR19</strain>
    </source>
</reference>
<evidence type="ECO:0000313" key="3">
    <source>
        <dbReference type="Proteomes" id="UP001202827"/>
    </source>
</evidence>
<keyword evidence="1" id="KW-0732">Signal</keyword>
<sequence length="160" mass="17674">MRLSYSAVLQSALVALFVFVGAAFAAAQDVTFPREELVIQTKAGKTHKFTVELALTDAQRQQGLMFRKSMAPDHGMLFDFGLPRQVGMWMENTILPLDMLFIQGDGTISHIRENTVPYSRDVIDSRGAVKFVLELNAGTAKRLGVSVGDKAVSKRIGNKW</sequence>
<dbReference type="Gene3D" id="2.60.120.1140">
    <property type="entry name" value="Protein of unknown function DUF192"/>
    <property type="match status" value="1"/>
</dbReference>
<accession>A0ABT0ISW7</accession>
<protein>
    <submittedName>
        <fullName evidence="2">DUF192 domain-containing protein</fullName>
    </submittedName>
</protein>
<dbReference type="Pfam" id="PF02643">
    <property type="entry name" value="DUF192"/>
    <property type="match status" value="1"/>
</dbReference>
<feature type="signal peptide" evidence="1">
    <location>
        <begin position="1"/>
        <end position="25"/>
    </location>
</feature>
<dbReference type="PANTHER" id="PTHR37953:SF1">
    <property type="entry name" value="UPF0127 PROTEIN MJ1496"/>
    <property type="match status" value="1"/>
</dbReference>
<evidence type="ECO:0000313" key="2">
    <source>
        <dbReference type="EMBL" id="MCK8780973.1"/>
    </source>
</evidence>
<organism evidence="2 3">
    <name type="scientific">Neorhizobium turbinariae</name>
    <dbReference type="NCBI Taxonomy" id="2937795"/>
    <lineage>
        <taxon>Bacteria</taxon>
        <taxon>Pseudomonadati</taxon>
        <taxon>Pseudomonadota</taxon>
        <taxon>Alphaproteobacteria</taxon>
        <taxon>Hyphomicrobiales</taxon>
        <taxon>Rhizobiaceae</taxon>
        <taxon>Rhizobium/Agrobacterium group</taxon>
        <taxon>Neorhizobium</taxon>
    </lineage>
</organism>
<dbReference type="PANTHER" id="PTHR37953">
    <property type="entry name" value="UPF0127 PROTEIN MJ1496"/>
    <property type="match status" value="1"/>
</dbReference>
<dbReference type="Proteomes" id="UP001202827">
    <property type="component" value="Unassembled WGS sequence"/>
</dbReference>
<proteinExistence type="predicted"/>
<dbReference type="InterPro" id="IPR038695">
    <property type="entry name" value="Saro_0823-like_sf"/>
</dbReference>
<dbReference type="InterPro" id="IPR003795">
    <property type="entry name" value="DUF192"/>
</dbReference>
<name>A0ABT0ISW7_9HYPH</name>
<comment type="caution">
    <text evidence="2">The sequence shown here is derived from an EMBL/GenBank/DDBJ whole genome shotgun (WGS) entry which is preliminary data.</text>
</comment>